<sequence length="143" mass="16256">MGVSIYYTATRGTALTDEERDRVQDIVTESNEALFAGLNTKLAGWKAKNLVPAHMADAWEFCEGLHLYKPDENDPRVVLAGSSKVSHSECGMEPMYAQLDHYMRVALPRLRRALPDAEWRVHVDDIDLEWDEEDGQYTYPDAP</sequence>
<gene>
    <name evidence="1" type="ORF">HNR21_001536</name>
</gene>
<comment type="caution">
    <text evidence="1">The sequence shown here is derived from an EMBL/GenBank/DDBJ whole genome shotgun (WGS) entry which is preliminary data.</text>
</comment>
<dbReference type="RefSeq" id="WP_182704611.1">
    <property type="nucleotide sequence ID" value="NZ_JACJII010000001.1"/>
</dbReference>
<dbReference type="Proteomes" id="UP000539313">
    <property type="component" value="Unassembled WGS sequence"/>
</dbReference>
<name>A0A7W3R7L6_9ACTN</name>
<dbReference type="EMBL" id="JACJII010000001">
    <property type="protein sequence ID" value="MBA9002654.1"/>
    <property type="molecule type" value="Genomic_DNA"/>
</dbReference>
<protein>
    <submittedName>
        <fullName evidence="1">Uncharacterized protein</fullName>
    </submittedName>
</protein>
<proteinExistence type="predicted"/>
<keyword evidence="2" id="KW-1185">Reference proteome</keyword>
<evidence type="ECO:0000313" key="1">
    <source>
        <dbReference type="EMBL" id="MBA9002654.1"/>
    </source>
</evidence>
<accession>A0A7W3R7L6</accession>
<dbReference type="AlphaFoldDB" id="A0A7W3R7L6"/>
<reference evidence="1 2" key="1">
    <citation type="submission" date="2020-08" db="EMBL/GenBank/DDBJ databases">
        <title>Sequencing the genomes of 1000 actinobacteria strains.</title>
        <authorList>
            <person name="Klenk H.-P."/>
        </authorList>
    </citation>
    <scope>NUCLEOTIDE SEQUENCE [LARGE SCALE GENOMIC DNA]</scope>
    <source>
        <strain evidence="1 2">DSM 45823</strain>
    </source>
</reference>
<evidence type="ECO:0000313" key="2">
    <source>
        <dbReference type="Proteomes" id="UP000539313"/>
    </source>
</evidence>
<organism evidence="1 2">
    <name type="scientific">Thermomonospora cellulosilytica</name>
    <dbReference type="NCBI Taxonomy" id="1411118"/>
    <lineage>
        <taxon>Bacteria</taxon>
        <taxon>Bacillati</taxon>
        <taxon>Actinomycetota</taxon>
        <taxon>Actinomycetes</taxon>
        <taxon>Streptosporangiales</taxon>
        <taxon>Thermomonosporaceae</taxon>
        <taxon>Thermomonospora</taxon>
    </lineage>
</organism>